<dbReference type="InterPro" id="IPR036271">
    <property type="entry name" value="Tet_transcr_reg_TetR-rel_C_sf"/>
</dbReference>
<dbReference type="Proteomes" id="UP000031366">
    <property type="component" value="Unassembled WGS sequence"/>
</dbReference>
<dbReference type="GO" id="GO:0003677">
    <property type="term" value="F:DNA binding"/>
    <property type="evidence" value="ECO:0007669"/>
    <property type="project" value="UniProtKB-UniRule"/>
</dbReference>
<dbReference type="Pfam" id="PF00440">
    <property type="entry name" value="TetR_N"/>
    <property type="match status" value="1"/>
</dbReference>
<accession>A0A0C1U130</accession>
<dbReference type="STRING" id="29341.RSJ17_07160"/>
<dbReference type="InterPro" id="IPR050624">
    <property type="entry name" value="HTH-type_Tx_Regulator"/>
</dbReference>
<dbReference type="InterPro" id="IPR001647">
    <property type="entry name" value="HTH_TetR"/>
</dbReference>
<evidence type="ECO:0000259" key="3">
    <source>
        <dbReference type="PROSITE" id="PS50977"/>
    </source>
</evidence>
<dbReference type="SUPFAM" id="SSF48498">
    <property type="entry name" value="Tetracyclin repressor-like, C-terminal domain"/>
    <property type="match status" value="1"/>
</dbReference>
<sequence>MGTTERRQLERELIKKKILEAASDILAKEGYENLSIRKIAKRIEYSPGIIYHYFKDKDEIVTLIVEEGYGKILKTISKIPVDIENPDKSIINALKAYIELMLEAPEQFRAIVMNDIEGVQDKVNILDEGISKERKSIESMCKLVSLGIEKGIFREMDVELTAQIIWTSTYGLLSRLILEKNISKNQKDRLIDHHLQILINGLLK</sequence>
<reference evidence="4 5" key="1">
    <citation type="journal article" date="2015" name="Infect. Genet. Evol.">
        <title>Genomic sequences of six botulinum neurotoxin-producing strains representing three clostridial species illustrate the mobility and diversity of botulinum neurotoxin genes.</title>
        <authorList>
            <person name="Smith T.J."/>
            <person name="Hill K.K."/>
            <person name="Xie G."/>
            <person name="Foley B.T."/>
            <person name="Williamson C.H."/>
            <person name="Foster J.T."/>
            <person name="Johnson S.L."/>
            <person name="Chertkov O."/>
            <person name="Teshima H."/>
            <person name="Gibbons H.S."/>
            <person name="Johnsky L.A."/>
            <person name="Karavis M.A."/>
            <person name="Smith L.A."/>
        </authorList>
    </citation>
    <scope>NUCLEOTIDE SEQUENCE [LARGE SCALE GENOMIC DNA]</scope>
    <source>
        <strain evidence="4 5">CDC 2741</strain>
    </source>
</reference>
<evidence type="ECO:0000256" key="1">
    <source>
        <dbReference type="ARBA" id="ARBA00023125"/>
    </source>
</evidence>
<dbReference type="InterPro" id="IPR009057">
    <property type="entry name" value="Homeodomain-like_sf"/>
</dbReference>
<feature type="DNA-binding region" description="H-T-H motif" evidence="2">
    <location>
        <begin position="35"/>
        <end position="54"/>
    </location>
</feature>
<gene>
    <name evidence="4" type="ORF">U732_871</name>
</gene>
<dbReference type="Gene3D" id="1.10.10.60">
    <property type="entry name" value="Homeodomain-like"/>
    <property type="match status" value="1"/>
</dbReference>
<dbReference type="OrthoDB" id="9814200at2"/>
<name>A0A0C1U130_9CLOT</name>
<dbReference type="PANTHER" id="PTHR43479:SF11">
    <property type="entry name" value="ACREF_ENVCD OPERON REPRESSOR-RELATED"/>
    <property type="match status" value="1"/>
</dbReference>
<dbReference type="PROSITE" id="PS50977">
    <property type="entry name" value="HTH_TETR_2"/>
    <property type="match status" value="1"/>
</dbReference>
<dbReference type="EMBL" id="AYSO01000020">
    <property type="protein sequence ID" value="KIE45213.1"/>
    <property type="molecule type" value="Genomic_DNA"/>
</dbReference>
<feature type="domain" description="HTH tetR-type" evidence="3">
    <location>
        <begin position="12"/>
        <end position="72"/>
    </location>
</feature>
<evidence type="ECO:0000313" key="4">
    <source>
        <dbReference type="EMBL" id="KIE45213.1"/>
    </source>
</evidence>
<evidence type="ECO:0000313" key="5">
    <source>
        <dbReference type="Proteomes" id="UP000031366"/>
    </source>
</evidence>
<dbReference type="PRINTS" id="PR00455">
    <property type="entry name" value="HTHTETR"/>
</dbReference>
<protein>
    <submittedName>
        <fullName evidence="4">Bacterial regulatory s, tetR family protein</fullName>
    </submittedName>
</protein>
<evidence type="ECO:0000256" key="2">
    <source>
        <dbReference type="PROSITE-ProRule" id="PRU00335"/>
    </source>
</evidence>
<proteinExistence type="predicted"/>
<dbReference type="SUPFAM" id="SSF46689">
    <property type="entry name" value="Homeodomain-like"/>
    <property type="match status" value="1"/>
</dbReference>
<keyword evidence="5" id="KW-1185">Reference proteome</keyword>
<dbReference type="PANTHER" id="PTHR43479">
    <property type="entry name" value="ACREF/ENVCD OPERON REPRESSOR-RELATED"/>
    <property type="match status" value="1"/>
</dbReference>
<organism evidence="4 5">
    <name type="scientific">Clostridium argentinense CDC 2741</name>
    <dbReference type="NCBI Taxonomy" id="1418104"/>
    <lineage>
        <taxon>Bacteria</taxon>
        <taxon>Bacillati</taxon>
        <taxon>Bacillota</taxon>
        <taxon>Clostridia</taxon>
        <taxon>Eubacteriales</taxon>
        <taxon>Clostridiaceae</taxon>
        <taxon>Clostridium</taxon>
    </lineage>
</organism>
<comment type="caution">
    <text evidence="4">The sequence shown here is derived from an EMBL/GenBank/DDBJ whole genome shotgun (WGS) entry which is preliminary data.</text>
</comment>
<dbReference type="AlphaFoldDB" id="A0A0C1U130"/>
<keyword evidence="1 2" id="KW-0238">DNA-binding</keyword>
<dbReference type="RefSeq" id="WP_039637008.1">
    <property type="nucleotide sequence ID" value="NZ_AYSO01000020.1"/>
</dbReference>
<dbReference type="Gene3D" id="1.10.357.10">
    <property type="entry name" value="Tetracycline Repressor, domain 2"/>
    <property type="match status" value="1"/>
</dbReference>